<comment type="caution">
    <text evidence="5">The sequence shown here is derived from an EMBL/GenBank/DDBJ whole genome shotgun (WGS) entry which is preliminary data.</text>
</comment>
<feature type="domain" description="HTH araC/xylS-type" evidence="4">
    <location>
        <begin position="191"/>
        <end position="289"/>
    </location>
</feature>
<name>A0A927CAG4_9BACL</name>
<dbReference type="Gene3D" id="2.60.120.10">
    <property type="entry name" value="Jelly Rolls"/>
    <property type="match status" value="1"/>
</dbReference>
<proteinExistence type="predicted"/>
<gene>
    <name evidence="5" type="ORF">IDH45_14130</name>
</gene>
<evidence type="ECO:0000256" key="1">
    <source>
        <dbReference type="ARBA" id="ARBA00023015"/>
    </source>
</evidence>
<protein>
    <submittedName>
        <fullName evidence="5">Helix-turn-helix transcriptional regulator</fullName>
    </submittedName>
</protein>
<dbReference type="InterPro" id="IPR009057">
    <property type="entry name" value="Homeodomain-like_sf"/>
</dbReference>
<dbReference type="PANTHER" id="PTHR43280">
    <property type="entry name" value="ARAC-FAMILY TRANSCRIPTIONAL REGULATOR"/>
    <property type="match status" value="1"/>
</dbReference>
<dbReference type="InterPro" id="IPR018060">
    <property type="entry name" value="HTH_AraC"/>
</dbReference>
<dbReference type="InterPro" id="IPR018062">
    <property type="entry name" value="HTH_AraC-typ_CS"/>
</dbReference>
<dbReference type="Pfam" id="PF02311">
    <property type="entry name" value="AraC_binding"/>
    <property type="match status" value="1"/>
</dbReference>
<evidence type="ECO:0000256" key="3">
    <source>
        <dbReference type="ARBA" id="ARBA00023163"/>
    </source>
</evidence>
<keyword evidence="3" id="KW-0804">Transcription</keyword>
<keyword evidence="2" id="KW-0238">DNA-binding</keyword>
<dbReference type="Pfam" id="PF12833">
    <property type="entry name" value="HTH_18"/>
    <property type="match status" value="1"/>
</dbReference>
<evidence type="ECO:0000313" key="6">
    <source>
        <dbReference type="Proteomes" id="UP000639396"/>
    </source>
</evidence>
<dbReference type="Gene3D" id="1.10.10.60">
    <property type="entry name" value="Homeodomain-like"/>
    <property type="match status" value="2"/>
</dbReference>
<dbReference type="InterPro" id="IPR011051">
    <property type="entry name" value="RmlC_Cupin_sf"/>
</dbReference>
<dbReference type="InterPro" id="IPR014710">
    <property type="entry name" value="RmlC-like_jellyroll"/>
</dbReference>
<dbReference type="InterPro" id="IPR003313">
    <property type="entry name" value="AraC-bd"/>
</dbReference>
<dbReference type="CDD" id="cd02208">
    <property type="entry name" value="cupin_RmlC-like"/>
    <property type="match status" value="1"/>
</dbReference>
<dbReference type="RefSeq" id="WP_190928635.1">
    <property type="nucleotide sequence ID" value="NZ_JACXJA010000016.1"/>
</dbReference>
<dbReference type="GO" id="GO:0003700">
    <property type="term" value="F:DNA-binding transcription factor activity"/>
    <property type="evidence" value="ECO:0007669"/>
    <property type="project" value="InterPro"/>
</dbReference>
<dbReference type="Proteomes" id="UP000639396">
    <property type="component" value="Unassembled WGS sequence"/>
</dbReference>
<dbReference type="AlphaFoldDB" id="A0A927CAG4"/>
<dbReference type="EMBL" id="JACXJA010000016">
    <property type="protein sequence ID" value="MBD2863127.1"/>
    <property type="molecule type" value="Genomic_DNA"/>
</dbReference>
<organism evidence="5 6">
    <name type="scientific">Paenibacillus oceani</name>
    <dbReference type="NCBI Taxonomy" id="2772510"/>
    <lineage>
        <taxon>Bacteria</taxon>
        <taxon>Bacillati</taxon>
        <taxon>Bacillota</taxon>
        <taxon>Bacilli</taxon>
        <taxon>Bacillales</taxon>
        <taxon>Paenibacillaceae</taxon>
        <taxon>Paenibacillus</taxon>
    </lineage>
</organism>
<evidence type="ECO:0000259" key="4">
    <source>
        <dbReference type="PROSITE" id="PS01124"/>
    </source>
</evidence>
<accession>A0A927CAG4</accession>
<dbReference type="PROSITE" id="PS01124">
    <property type="entry name" value="HTH_ARAC_FAMILY_2"/>
    <property type="match status" value="1"/>
</dbReference>
<keyword evidence="1" id="KW-0805">Transcription regulation</keyword>
<dbReference type="PRINTS" id="PR00032">
    <property type="entry name" value="HTHARAC"/>
</dbReference>
<evidence type="ECO:0000256" key="2">
    <source>
        <dbReference type="ARBA" id="ARBA00023125"/>
    </source>
</evidence>
<dbReference type="SUPFAM" id="SSF46689">
    <property type="entry name" value="Homeodomain-like"/>
    <property type="match status" value="2"/>
</dbReference>
<dbReference type="InterPro" id="IPR020449">
    <property type="entry name" value="Tscrpt_reg_AraC-type_HTH"/>
</dbReference>
<dbReference type="SUPFAM" id="SSF51182">
    <property type="entry name" value="RmlC-like cupins"/>
    <property type="match status" value="1"/>
</dbReference>
<keyword evidence="6" id="KW-1185">Reference proteome</keyword>
<reference evidence="5" key="1">
    <citation type="submission" date="2020-09" db="EMBL/GenBank/DDBJ databases">
        <title>A novel bacterium of genus Paenibacillus, isolated from South China Sea.</title>
        <authorList>
            <person name="Huang H."/>
            <person name="Mo K."/>
            <person name="Hu Y."/>
        </authorList>
    </citation>
    <scope>NUCLEOTIDE SEQUENCE</scope>
    <source>
        <strain evidence="5">IB182363</strain>
    </source>
</reference>
<dbReference type="PANTHER" id="PTHR43280:SF2">
    <property type="entry name" value="HTH-TYPE TRANSCRIPTIONAL REGULATOR EXSA"/>
    <property type="match status" value="1"/>
</dbReference>
<sequence>MEPMKKKEDFEGTRFPFKASIQHRAPYLVIAHWHEHLEFIRVSRGSVTVRIDRETFEAQAGDIFFFNSNQIHSVTTEVDANGNGKGEIQGMVFDKSLLLLAADNPAIRQALSLFGGSNVIRNHYDTKHPLWAELAEAMEKAYDEYTKQELAYEYGILSCIYRVMAPLLRLHQHEPRNGDAEKHAASFRRLQPAIDYMEHHYAGKVQMERVSQTVNLSPYHFSSLFKKVFGLPPIRYLTRIRIEQAKRMLLDSDIPVTDVAEKSGFCNINYFDKVFKEQTGFTPMEYRKRFVPAL</sequence>
<dbReference type="PROSITE" id="PS00041">
    <property type="entry name" value="HTH_ARAC_FAMILY_1"/>
    <property type="match status" value="1"/>
</dbReference>
<dbReference type="GO" id="GO:0043565">
    <property type="term" value="F:sequence-specific DNA binding"/>
    <property type="evidence" value="ECO:0007669"/>
    <property type="project" value="InterPro"/>
</dbReference>
<evidence type="ECO:0000313" key="5">
    <source>
        <dbReference type="EMBL" id="MBD2863127.1"/>
    </source>
</evidence>
<dbReference type="SMART" id="SM00342">
    <property type="entry name" value="HTH_ARAC"/>
    <property type="match status" value="1"/>
</dbReference>